<name>A0AAJ2NMW9_ALKPS</name>
<dbReference type="Pfam" id="PF05239">
    <property type="entry name" value="PRC"/>
    <property type="match status" value="1"/>
</dbReference>
<dbReference type="InterPro" id="IPR009000">
    <property type="entry name" value="Transl_B-barrel_sf"/>
</dbReference>
<dbReference type="Gene3D" id="2.30.30.240">
    <property type="entry name" value="PRC-barrel domain"/>
    <property type="match status" value="1"/>
</dbReference>
<protein>
    <recommendedName>
        <fullName evidence="5">Ribosome maturation factor RimM</fullName>
    </recommendedName>
</protein>
<evidence type="ECO:0000256" key="2">
    <source>
        <dbReference type="ARBA" id="ARBA00022517"/>
    </source>
</evidence>
<evidence type="ECO:0000313" key="9">
    <source>
        <dbReference type="Proteomes" id="UP001285636"/>
    </source>
</evidence>
<keyword evidence="2 5" id="KW-0690">Ribosome biogenesis</keyword>
<dbReference type="GO" id="GO:0042274">
    <property type="term" value="P:ribosomal small subunit biogenesis"/>
    <property type="evidence" value="ECO:0007669"/>
    <property type="project" value="UniProtKB-UniRule"/>
</dbReference>
<dbReference type="EMBL" id="JAWJAY010000001">
    <property type="protein sequence ID" value="MDV2885298.1"/>
    <property type="molecule type" value="Genomic_DNA"/>
</dbReference>
<comment type="subcellular location">
    <subcellularLocation>
        <location evidence="5">Cytoplasm</location>
    </subcellularLocation>
</comment>
<comment type="similarity">
    <text evidence="5">Belongs to the RimM family.</text>
</comment>
<dbReference type="AlphaFoldDB" id="A0AAJ2NMW9"/>
<keyword evidence="1 5" id="KW-0963">Cytoplasm</keyword>
<evidence type="ECO:0000259" key="7">
    <source>
        <dbReference type="Pfam" id="PF05239"/>
    </source>
</evidence>
<comment type="domain">
    <text evidence="5">The PRC barrel domain binds ribosomal protein uS19.</text>
</comment>
<dbReference type="SUPFAM" id="SSF50447">
    <property type="entry name" value="Translation proteins"/>
    <property type="match status" value="1"/>
</dbReference>
<sequence length="173" mass="19565">MADLLKVGKIVNTHGVRGEIRVISSTDFPDERYAKGCELWIVDANTKKHISVVVANHRVHKNFDLLTFEGYDSINQVEEFKGSTLYVSKDQLSDLDEGEFYYHEIIGCEVYTTKNEHLGQIKEIIETGANDVWVIRRAGGGKDILIPYIEGVVIEINLEENKVIIDPMEGLVE</sequence>
<proteinExistence type="inferred from homology"/>
<dbReference type="Gene3D" id="2.40.30.60">
    <property type="entry name" value="RimM"/>
    <property type="match status" value="1"/>
</dbReference>
<evidence type="ECO:0000259" key="6">
    <source>
        <dbReference type="Pfam" id="PF01782"/>
    </source>
</evidence>
<dbReference type="GO" id="GO:0043022">
    <property type="term" value="F:ribosome binding"/>
    <property type="evidence" value="ECO:0007669"/>
    <property type="project" value="InterPro"/>
</dbReference>
<accession>A0AAJ2NMW9</accession>
<dbReference type="Pfam" id="PF01782">
    <property type="entry name" value="RimM"/>
    <property type="match status" value="1"/>
</dbReference>
<organism evidence="8 9">
    <name type="scientific">Alkalihalophilus pseudofirmus</name>
    <name type="common">Bacillus pseudofirmus</name>
    <dbReference type="NCBI Taxonomy" id="79885"/>
    <lineage>
        <taxon>Bacteria</taxon>
        <taxon>Bacillati</taxon>
        <taxon>Bacillota</taxon>
        <taxon>Bacilli</taxon>
        <taxon>Bacillales</taxon>
        <taxon>Bacillaceae</taxon>
        <taxon>Alkalihalophilus</taxon>
    </lineage>
</organism>
<feature type="domain" description="PRC-barrel" evidence="7">
    <location>
        <begin position="97"/>
        <end position="171"/>
    </location>
</feature>
<dbReference type="NCBIfam" id="TIGR02273">
    <property type="entry name" value="16S_RimM"/>
    <property type="match status" value="1"/>
</dbReference>
<evidence type="ECO:0000256" key="1">
    <source>
        <dbReference type="ARBA" id="ARBA00022490"/>
    </source>
</evidence>
<keyword evidence="4 5" id="KW-0143">Chaperone</keyword>
<reference evidence="8" key="1">
    <citation type="submission" date="2023-10" db="EMBL/GenBank/DDBJ databases">
        <title>Screening of Alkalihalophilus pseudofirmusBZ-TG-HK211 and Its Alleviation of Salt Stress on Rapeseed Growth.</title>
        <authorList>
            <person name="Zhao B."/>
            <person name="Guo T."/>
        </authorList>
    </citation>
    <scope>NUCLEOTIDE SEQUENCE</scope>
    <source>
        <strain evidence="8">BZ-TG-HK211</strain>
    </source>
</reference>
<dbReference type="HAMAP" id="MF_00014">
    <property type="entry name" value="Ribosome_mat_RimM"/>
    <property type="match status" value="1"/>
</dbReference>
<dbReference type="InterPro" id="IPR011033">
    <property type="entry name" value="PRC_barrel-like_sf"/>
</dbReference>
<dbReference type="PANTHER" id="PTHR33692">
    <property type="entry name" value="RIBOSOME MATURATION FACTOR RIMM"/>
    <property type="match status" value="1"/>
</dbReference>
<evidence type="ECO:0000256" key="4">
    <source>
        <dbReference type="ARBA" id="ARBA00023186"/>
    </source>
</evidence>
<dbReference type="PANTHER" id="PTHR33692:SF1">
    <property type="entry name" value="RIBOSOME MATURATION FACTOR RIMM"/>
    <property type="match status" value="1"/>
</dbReference>
<evidence type="ECO:0000256" key="5">
    <source>
        <dbReference type="HAMAP-Rule" id="MF_00014"/>
    </source>
</evidence>
<dbReference type="GO" id="GO:0006364">
    <property type="term" value="P:rRNA processing"/>
    <property type="evidence" value="ECO:0007669"/>
    <property type="project" value="UniProtKB-UniRule"/>
</dbReference>
<dbReference type="InterPro" id="IPR027275">
    <property type="entry name" value="PRC-brl_dom"/>
</dbReference>
<dbReference type="InterPro" id="IPR011961">
    <property type="entry name" value="RimM"/>
</dbReference>
<dbReference type="InterPro" id="IPR036976">
    <property type="entry name" value="RimM_N_sf"/>
</dbReference>
<evidence type="ECO:0000313" key="8">
    <source>
        <dbReference type="EMBL" id="MDV2885298.1"/>
    </source>
</evidence>
<feature type="domain" description="RimM N-terminal" evidence="6">
    <location>
        <begin position="7"/>
        <end position="91"/>
    </location>
</feature>
<dbReference type="InterPro" id="IPR002676">
    <property type="entry name" value="RimM_N"/>
</dbReference>
<dbReference type="RefSeq" id="WP_323466565.1">
    <property type="nucleotide sequence ID" value="NZ_CP144224.1"/>
</dbReference>
<comment type="caution">
    <text evidence="8">The sequence shown here is derived from an EMBL/GenBank/DDBJ whole genome shotgun (WGS) entry which is preliminary data.</text>
</comment>
<comment type="function">
    <text evidence="5">An accessory protein needed during the final step in the assembly of 30S ribosomal subunit, possibly for assembly of the head region. Essential for efficient processing of 16S rRNA. May be needed both before and after RbfA during the maturation of 16S rRNA. It has affinity for free ribosomal 30S subunits but not for 70S ribosomes.</text>
</comment>
<dbReference type="SUPFAM" id="SSF50346">
    <property type="entry name" value="PRC-barrel domain"/>
    <property type="match status" value="1"/>
</dbReference>
<dbReference type="GO" id="GO:0005840">
    <property type="term" value="C:ribosome"/>
    <property type="evidence" value="ECO:0007669"/>
    <property type="project" value="InterPro"/>
</dbReference>
<dbReference type="GO" id="GO:0005737">
    <property type="term" value="C:cytoplasm"/>
    <property type="evidence" value="ECO:0007669"/>
    <property type="project" value="UniProtKB-SubCell"/>
</dbReference>
<gene>
    <name evidence="5 8" type="primary">rimM</name>
    <name evidence="8" type="ORF">RYX45_08890</name>
</gene>
<dbReference type="Proteomes" id="UP001285636">
    <property type="component" value="Unassembled WGS sequence"/>
</dbReference>
<comment type="subunit">
    <text evidence="5">Binds ribosomal protein uS19.</text>
</comment>
<keyword evidence="3 5" id="KW-0698">rRNA processing</keyword>
<evidence type="ECO:0000256" key="3">
    <source>
        <dbReference type="ARBA" id="ARBA00022552"/>
    </source>
</evidence>